<dbReference type="Proteomes" id="UP000824123">
    <property type="component" value="Unassembled WGS sequence"/>
</dbReference>
<name>A0A9D1LSE6_9FIRM</name>
<dbReference type="SUPFAM" id="SSF53335">
    <property type="entry name" value="S-adenosyl-L-methionine-dependent methyltransferases"/>
    <property type="match status" value="1"/>
</dbReference>
<evidence type="ECO:0000259" key="1">
    <source>
        <dbReference type="Pfam" id="PF08241"/>
    </source>
</evidence>
<dbReference type="GO" id="GO:0008757">
    <property type="term" value="F:S-adenosylmethionine-dependent methyltransferase activity"/>
    <property type="evidence" value="ECO:0007669"/>
    <property type="project" value="InterPro"/>
</dbReference>
<keyword evidence="2" id="KW-0489">Methyltransferase</keyword>
<accession>A0A9D1LSE6</accession>
<comment type="caution">
    <text evidence="2">The sequence shown here is derived from an EMBL/GenBank/DDBJ whole genome shotgun (WGS) entry which is preliminary data.</text>
</comment>
<feature type="domain" description="Methyltransferase type 11" evidence="1">
    <location>
        <begin position="129"/>
        <end position="222"/>
    </location>
</feature>
<reference evidence="2" key="1">
    <citation type="submission" date="2020-10" db="EMBL/GenBank/DDBJ databases">
        <authorList>
            <person name="Gilroy R."/>
        </authorList>
    </citation>
    <scope>NUCLEOTIDE SEQUENCE</scope>
    <source>
        <strain evidence="2">ChiSxjej2B14-8506</strain>
    </source>
</reference>
<dbReference type="InterPro" id="IPR029063">
    <property type="entry name" value="SAM-dependent_MTases_sf"/>
</dbReference>
<dbReference type="EMBL" id="DVNK01000050">
    <property type="protein sequence ID" value="HIU47189.1"/>
    <property type="molecule type" value="Genomic_DNA"/>
</dbReference>
<keyword evidence="2" id="KW-0808">Transferase</keyword>
<evidence type="ECO:0000313" key="3">
    <source>
        <dbReference type="Proteomes" id="UP000824123"/>
    </source>
</evidence>
<dbReference type="InterPro" id="IPR050508">
    <property type="entry name" value="Methyltransf_Superfamily"/>
</dbReference>
<protein>
    <submittedName>
        <fullName evidence="2">Class I SAM-dependent methyltransferase</fullName>
    </submittedName>
</protein>
<proteinExistence type="predicted"/>
<dbReference type="CDD" id="cd02440">
    <property type="entry name" value="AdoMet_MTases"/>
    <property type="match status" value="1"/>
</dbReference>
<gene>
    <name evidence="2" type="ORF">IAC59_08010</name>
</gene>
<dbReference type="Pfam" id="PF08241">
    <property type="entry name" value="Methyltransf_11"/>
    <property type="match status" value="1"/>
</dbReference>
<dbReference type="AlphaFoldDB" id="A0A9D1LSE6"/>
<evidence type="ECO:0000313" key="2">
    <source>
        <dbReference type="EMBL" id="HIU47189.1"/>
    </source>
</evidence>
<dbReference type="Gene3D" id="3.40.50.150">
    <property type="entry name" value="Vaccinia Virus protein VP39"/>
    <property type="match status" value="1"/>
</dbReference>
<sequence length="263" mass="30284">MPLNWMKDIRERSINSLLLLEKCQLDWIPEDYLRRQWALVLRAQPHIAWFIAHKCPAKTRWVDELIAESAALPAADENELRTAYGDVLQAFEDWIVYALEPQIYADRPHNGWDERELTELCDFNGLRVIDIGSGTGKQIFALAGLAREIYGVEPIGNLRQYLWHEAKRRGYANVHIVDGLMEALPFEDEFADAVVSGHVYGDQPEAELREMLRVLKPGGLLALVPGNADKDNDIHEFLVARGFKWARFEEPVDGMKRKYWLTK</sequence>
<dbReference type="GO" id="GO:0032259">
    <property type="term" value="P:methylation"/>
    <property type="evidence" value="ECO:0007669"/>
    <property type="project" value="UniProtKB-KW"/>
</dbReference>
<dbReference type="PANTHER" id="PTHR42912">
    <property type="entry name" value="METHYLTRANSFERASE"/>
    <property type="match status" value="1"/>
</dbReference>
<dbReference type="InterPro" id="IPR013216">
    <property type="entry name" value="Methyltransf_11"/>
</dbReference>
<organism evidence="2 3">
    <name type="scientific">Candidatus Fimadaptatus faecigallinarum</name>
    <dbReference type="NCBI Taxonomy" id="2840814"/>
    <lineage>
        <taxon>Bacteria</taxon>
        <taxon>Bacillati</taxon>
        <taxon>Bacillota</taxon>
        <taxon>Clostridia</taxon>
        <taxon>Eubacteriales</taxon>
        <taxon>Candidatus Fimadaptatus</taxon>
    </lineage>
</organism>
<reference evidence="2" key="2">
    <citation type="journal article" date="2021" name="PeerJ">
        <title>Extensive microbial diversity within the chicken gut microbiome revealed by metagenomics and culture.</title>
        <authorList>
            <person name="Gilroy R."/>
            <person name="Ravi A."/>
            <person name="Getino M."/>
            <person name="Pursley I."/>
            <person name="Horton D.L."/>
            <person name="Alikhan N.F."/>
            <person name="Baker D."/>
            <person name="Gharbi K."/>
            <person name="Hall N."/>
            <person name="Watson M."/>
            <person name="Adriaenssens E.M."/>
            <person name="Foster-Nyarko E."/>
            <person name="Jarju S."/>
            <person name="Secka A."/>
            <person name="Antonio M."/>
            <person name="Oren A."/>
            <person name="Chaudhuri R.R."/>
            <person name="La Ragione R."/>
            <person name="Hildebrand F."/>
            <person name="Pallen M.J."/>
        </authorList>
    </citation>
    <scope>NUCLEOTIDE SEQUENCE</scope>
    <source>
        <strain evidence="2">ChiSxjej2B14-8506</strain>
    </source>
</reference>